<dbReference type="InterPro" id="IPR001394">
    <property type="entry name" value="Peptidase_C19_UCH"/>
</dbReference>
<protein>
    <recommendedName>
        <fullName evidence="8">Ubiquitinyl hydrolase 1</fullName>
    </recommendedName>
</protein>
<feature type="domain" description="USP" evidence="4">
    <location>
        <begin position="626"/>
        <end position="1423"/>
    </location>
</feature>
<proteinExistence type="predicted"/>
<dbReference type="InterPro" id="IPR028889">
    <property type="entry name" value="USP"/>
</dbReference>
<dbReference type="PROSITE" id="PS50235">
    <property type="entry name" value="USP_3"/>
    <property type="match status" value="1"/>
</dbReference>
<evidence type="ECO:0008006" key="8">
    <source>
        <dbReference type="Google" id="ProtNLM"/>
    </source>
</evidence>
<dbReference type="Gene3D" id="1.10.238.10">
    <property type="entry name" value="EF-hand"/>
    <property type="match status" value="1"/>
</dbReference>
<dbReference type="InterPro" id="IPR038765">
    <property type="entry name" value="Papain-like_cys_pep_sf"/>
</dbReference>
<feature type="compositionally biased region" description="Acidic residues" evidence="2">
    <location>
        <begin position="503"/>
        <end position="515"/>
    </location>
</feature>
<keyword evidence="7" id="KW-1185">Reference proteome</keyword>
<dbReference type="InterPro" id="IPR035927">
    <property type="entry name" value="DUSP-like_sf"/>
</dbReference>
<dbReference type="EMBL" id="DAKRPA010000060">
    <property type="protein sequence ID" value="DBA00630.1"/>
    <property type="molecule type" value="Genomic_DNA"/>
</dbReference>
<evidence type="ECO:0000259" key="3">
    <source>
        <dbReference type="PROSITE" id="PS50222"/>
    </source>
</evidence>
<dbReference type="InterPro" id="IPR018200">
    <property type="entry name" value="USP_CS"/>
</dbReference>
<dbReference type="InterPro" id="IPR050185">
    <property type="entry name" value="Ub_carboxyl-term_hydrolase"/>
</dbReference>
<dbReference type="GO" id="GO:0005509">
    <property type="term" value="F:calcium ion binding"/>
    <property type="evidence" value="ECO:0007669"/>
    <property type="project" value="InterPro"/>
</dbReference>
<evidence type="ECO:0000313" key="7">
    <source>
        <dbReference type="Proteomes" id="UP001146120"/>
    </source>
</evidence>
<dbReference type="Gene3D" id="3.90.70.10">
    <property type="entry name" value="Cysteine proteinases"/>
    <property type="match status" value="2"/>
</dbReference>
<dbReference type="Proteomes" id="UP001146120">
    <property type="component" value="Unassembled WGS sequence"/>
</dbReference>
<evidence type="ECO:0000259" key="4">
    <source>
        <dbReference type="PROSITE" id="PS50235"/>
    </source>
</evidence>
<dbReference type="SUPFAM" id="SSF54001">
    <property type="entry name" value="Cysteine proteinases"/>
    <property type="match status" value="1"/>
</dbReference>
<gene>
    <name evidence="6" type="ORF">N0F65_003559</name>
</gene>
<evidence type="ECO:0000259" key="5">
    <source>
        <dbReference type="PROSITE" id="PS51283"/>
    </source>
</evidence>
<dbReference type="PROSITE" id="PS00018">
    <property type="entry name" value="EF_HAND_1"/>
    <property type="match status" value="1"/>
</dbReference>
<evidence type="ECO:0000313" key="6">
    <source>
        <dbReference type="EMBL" id="DBA00630.1"/>
    </source>
</evidence>
<dbReference type="InterPro" id="IPR011992">
    <property type="entry name" value="EF-hand-dom_pair"/>
</dbReference>
<feature type="region of interest" description="Disordered" evidence="2">
    <location>
        <begin position="503"/>
        <end position="534"/>
    </location>
</feature>
<evidence type="ECO:0000256" key="1">
    <source>
        <dbReference type="ARBA" id="ARBA00022837"/>
    </source>
</evidence>
<dbReference type="PROSITE" id="PS00972">
    <property type="entry name" value="USP_1"/>
    <property type="match status" value="1"/>
</dbReference>
<keyword evidence="1" id="KW-0106">Calcium</keyword>
<reference evidence="6" key="2">
    <citation type="journal article" date="2023" name="Microbiol Resour">
        <title>Decontamination and Annotation of the Draft Genome Sequence of the Oomycete Lagenidium giganteum ARSEF 373.</title>
        <authorList>
            <person name="Morgan W.R."/>
            <person name="Tartar A."/>
        </authorList>
    </citation>
    <scope>NUCLEOTIDE SEQUENCE</scope>
    <source>
        <strain evidence="6">ARSEF 373</strain>
    </source>
</reference>
<organism evidence="6 7">
    <name type="scientific">Lagenidium giganteum</name>
    <dbReference type="NCBI Taxonomy" id="4803"/>
    <lineage>
        <taxon>Eukaryota</taxon>
        <taxon>Sar</taxon>
        <taxon>Stramenopiles</taxon>
        <taxon>Oomycota</taxon>
        <taxon>Peronosporomycetes</taxon>
        <taxon>Pythiales</taxon>
        <taxon>Pythiaceae</taxon>
    </lineage>
</organism>
<dbReference type="SUPFAM" id="SSF47473">
    <property type="entry name" value="EF-hand"/>
    <property type="match status" value="1"/>
</dbReference>
<reference evidence="6" key="1">
    <citation type="submission" date="2022-11" db="EMBL/GenBank/DDBJ databases">
        <authorList>
            <person name="Morgan W.R."/>
            <person name="Tartar A."/>
        </authorList>
    </citation>
    <scope>NUCLEOTIDE SEQUENCE</scope>
    <source>
        <strain evidence="6">ARSEF 373</strain>
    </source>
</reference>
<dbReference type="SMART" id="SM00695">
    <property type="entry name" value="DUSP"/>
    <property type="match status" value="1"/>
</dbReference>
<dbReference type="InterPro" id="IPR006615">
    <property type="entry name" value="Pept_C19_DUSP"/>
</dbReference>
<dbReference type="Pfam" id="PF00443">
    <property type="entry name" value="UCH"/>
    <property type="match status" value="1"/>
</dbReference>
<dbReference type="PROSITE" id="PS51283">
    <property type="entry name" value="DUSP"/>
    <property type="match status" value="1"/>
</dbReference>
<feature type="domain" description="DUSP" evidence="5">
    <location>
        <begin position="249"/>
        <end position="373"/>
    </location>
</feature>
<dbReference type="Pfam" id="PF06337">
    <property type="entry name" value="DUSP"/>
    <property type="match status" value="1"/>
</dbReference>
<dbReference type="InterPro" id="IPR018247">
    <property type="entry name" value="EF_Hand_1_Ca_BS"/>
</dbReference>
<comment type="caution">
    <text evidence="6">The sequence shown here is derived from an EMBL/GenBank/DDBJ whole genome shotgun (WGS) entry which is preliminary data.</text>
</comment>
<accession>A0AAV2Z496</accession>
<feature type="domain" description="EF-hand" evidence="3">
    <location>
        <begin position="125"/>
        <end position="160"/>
    </location>
</feature>
<evidence type="ECO:0000256" key="2">
    <source>
        <dbReference type="SAM" id="MobiDB-lite"/>
    </source>
</evidence>
<dbReference type="GO" id="GO:0016579">
    <property type="term" value="P:protein deubiquitination"/>
    <property type="evidence" value="ECO:0007669"/>
    <property type="project" value="InterPro"/>
</dbReference>
<dbReference type="GO" id="GO:0004843">
    <property type="term" value="F:cysteine-type deubiquitinase activity"/>
    <property type="evidence" value="ECO:0007669"/>
    <property type="project" value="InterPro"/>
</dbReference>
<dbReference type="InterPro" id="IPR002048">
    <property type="entry name" value="EF_hand_dom"/>
</dbReference>
<name>A0AAV2Z496_9STRA</name>
<feature type="region of interest" description="Disordered" evidence="2">
    <location>
        <begin position="300"/>
        <end position="321"/>
    </location>
</feature>
<dbReference type="PROSITE" id="PS00973">
    <property type="entry name" value="USP_2"/>
    <property type="match status" value="1"/>
</dbReference>
<dbReference type="Gene3D" id="3.30.2230.10">
    <property type="entry name" value="DUSP-like"/>
    <property type="match status" value="1"/>
</dbReference>
<dbReference type="SUPFAM" id="SSF143791">
    <property type="entry name" value="DUSP-like"/>
    <property type="match status" value="1"/>
</dbReference>
<dbReference type="PROSITE" id="PS50222">
    <property type="entry name" value="EF_HAND_2"/>
    <property type="match status" value="1"/>
</dbReference>
<dbReference type="PANTHER" id="PTHR21646">
    <property type="entry name" value="UBIQUITIN CARBOXYL-TERMINAL HYDROLASE"/>
    <property type="match status" value="1"/>
</dbReference>
<sequence>MDTPPPSTGTRLLRLLSVVKSPAPSQYAHALKEQRIRRINAWTPAELHILRALVEHAIGKHLSYQTLLQGKYTSDQYATHAAVGNQKKHLDYPAWRKVFFRHAVDKRLRLRRRALVRLFPGLEHVQRPAFRRLFRLFDSNASGRIEFSELCEHLYRCQPGIPDTNVAFVFEWFKARDGAFMTATGLELLLQTVSELSSPASGHVHVPSADVLVQDVLQGQLAVSFEEFRDRFQHPELVEVLLAPFDIVSPVLHEYTLLDEYKQLQWKPQDVVFVVSKQWWAKWVDYIQFKYAPKAKDSVVSATDSTPGTEPVRRRNARRPGPVDNRILCEDEHLVTLKPGIAAGVDYVLLSWPIWQKLIKIYGGGPEFPRRVVDVRDSADSNPAMSDSSDSAVSAQVVDVDLYPLALHIRVAKHDSTRVNLLLARKFFLAPTTTMAELIARFGIVLGENAQDLSLWIRHSRFDPWTRLECSLDAPNLSMEYLQVKSSDELLIDFVPTDLLGEEEDESSSYSDDTDEGSHSHNNNPRGPRRRKDGSFDVAVYRPVGNDFVCSERGLEMFFKSGSWNPLADELIQQKEATSEPSALTYSGMGMMAPNNGGMMLDFNKHMNNAFRYKSRLIKHSGIRGTGLVNMGNTCFMNCALQCIGHSPIFREYFLSRRYENDINKKNVLGTSGRIATAYARLMESMWNEREVAYMVPSDFKDEFTLFRRHFQEARQHDAHEFIVSLLDSLHEDLNRKHTAHIETYGLLHDEFGAHAESDDVGSSSSSSDTAVLSLNSDDAIGSLSWEAYSKNNASIVVDLFHGQLRNESVCGSCGDRKASFDPYLFFSVPIPEVKYVRVELKIVFQVRFQADGQVLPQPVIRTAFWMQRSKKTGDLLEQIGTAHKLHPKQLIIVATRRNRIKRVVSVEESLENLMSMGDLYVYERAWTLQEVPRISPVLNCCAVGAPKVPAPVDKFAELQVGARVEVVSSTGDCRTGTVVNISESDDPAATKDDDQTGRRVCVHFDSLSNKSDKWFGESDWNEKRLQPLEAEKTEPAEVFEVQVVHRLVTSYEAEHTAKPLFKTYADAMNERPKSPQASSTDKFGFEVFGTPLFVTVASDKSCRDLHHSIMLQASRFMHKFDPSKLSCAHAHDDSDANSNQEQTPDECVKEWMKNSPFKVRVVELEDVGYALGEDLPFDSGSILQHFATRSVVVLDWNDYYSYADKDKVVSDFPAPEMAEDEQNASHSIPLESCMDELLKSETLSLDDQWMCERCGTFREGTRRSDVWKLPDLVMIQLKRFQYYENQHRQKVRSFVDFPLRGLDFSKWMGINQHANMRNQATNGSDGEGIESTNIKAMKDSQEYVYDLYAVANHVGGLARGHYTAFCRYDRDFEESAHVFTGETDGEVHCNDIWFRFDDERVVEVAERDVVSEGAYVLFYKRRKFSAHNVVQYTL</sequence>
<dbReference type="Gene3D" id="2.30.30.140">
    <property type="match status" value="1"/>
</dbReference>